<evidence type="ECO:0000313" key="2">
    <source>
        <dbReference type="Proteomes" id="UP000887565"/>
    </source>
</evidence>
<accession>A0A915J8Z2</accession>
<dbReference type="Proteomes" id="UP000887565">
    <property type="component" value="Unplaced"/>
</dbReference>
<organism evidence="2 3">
    <name type="scientific">Romanomermis culicivorax</name>
    <name type="common">Nematode worm</name>
    <dbReference type="NCBI Taxonomy" id="13658"/>
    <lineage>
        <taxon>Eukaryota</taxon>
        <taxon>Metazoa</taxon>
        <taxon>Ecdysozoa</taxon>
        <taxon>Nematoda</taxon>
        <taxon>Enoplea</taxon>
        <taxon>Dorylaimia</taxon>
        <taxon>Mermithida</taxon>
        <taxon>Mermithoidea</taxon>
        <taxon>Mermithidae</taxon>
        <taxon>Romanomermis</taxon>
    </lineage>
</organism>
<feature type="compositionally biased region" description="Basic and acidic residues" evidence="1">
    <location>
        <begin position="72"/>
        <end position="105"/>
    </location>
</feature>
<evidence type="ECO:0000313" key="3">
    <source>
        <dbReference type="WBParaSite" id="nRc.2.0.1.t22223-RA"/>
    </source>
</evidence>
<evidence type="ECO:0000256" key="1">
    <source>
        <dbReference type="SAM" id="MobiDB-lite"/>
    </source>
</evidence>
<reference evidence="3" key="1">
    <citation type="submission" date="2022-11" db="UniProtKB">
        <authorList>
            <consortium name="WormBaseParasite"/>
        </authorList>
    </citation>
    <scope>IDENTIFICATION</scope>
</reference>
<keyword evidence="2" id="KW-1185">Reference proteome</keyword>
<proteinExistence type="predicted"/>
<protein>
    <submittedName>
        <fullName evidence="3">Uncharacterized protein</fullName>
    </submittedName>
</protein>
<dbReference type="AlphaFoldDB" id="A0A915J8Z2"/>
<dbReference type="WBParaSite" id="nRc.2.0.1.t22223-RA">
    <property type="protein sequence ID" value="nRc.2.0.1.t22223-RA"/>
    <property type="gene ID" value="nRc.2.0.1.g22223"/>
</dbReference>
<name>A0A915J8Z2_ROMCU</name>
<feature type="region of interest" description="Disordered" evidence="1">
    <location>
        <begin position="60"/>
        <end position="105"/>
    </location>
</feature>
<sequence length="105" mass="12093">MKKVKRLAIDGGVMYFERASGNRYGNPMPTSIWETELNNFEEWGLTRKSFEAFFGERGAEKQTMIGRQSEAGAKERRAPNLEETHEKALPTEYHREKDKGHSIDS</sequence>